<protein>
    <recommendedName>
        <fullName evidence="1">glutathione-specific gamma-glutamylcyclotransferase</fullName>
        <ecNumber evidence="1">4.3.2.7</ecNumber>
    </recommendedName>
</protein>
<evidence type="ECO:0000256" key="1">
    <source>
        <dbReference type="ARBA" id="ARBA00012344"/>
    </source>
</evidence>
<name>A0A1E3PDZ9_9ASCO</name>
<dbReference type="GO" id="GO:0006751">
    <property type="term" value="P:glutathione catabolic process"/>
    <property type="evidence" value="ECO:0007669"/>
    <property type="project" value="InterPro"/>
</dbReference>
<sequence>MTVNTTKKTLDNSKTDEYWVIGYGSLIYKPPPHYDIRLSGYIRGFVRRFWQSSNDHRGTPEAPGRVVTLLETSFWETIKHEDAHASVKRLEAASENTQDQNLEDDDVVWCVIYRIKADKVDEVRKNLDNREKNGYSTHQVCFEVSQDTKSLVRNEILHQACYEIPKSIMASIYIATPDNEAYIGPQDPEKLAGHIVKSKGPSGENREYLYKLGVYLKQIAPTSNDHHIDDLILRAKRIEEELNIEPFLF</sequence>
<dbReference type="OrthoDB" id="1933483at2759"/>
<dbReference type="CDD" id="cd06661">
    <property type="entry name" value="GGCT_like"/>
    <property type="match status" value="1"/>
</dbReference>
<evidence type="ECO:0000313" key="4">
    <source>
        <dbReference type="Proteomes" id="UP000095009"/>
    </source>
</evidence>
<dbReference type="Proteomes" id="UP000095009">
    <property type="component" value="Unassembled WGS sequence"/>
</dbReference>
<dbReference type="PANTHER" id="PTHR12192">
    <property type="entry name" value="CATION TRANSPORT PROTEIN CHAC-RELATED"/>
    <property type="match status" value="1"/>
</dbReference>
<accession>A0A1E3PDZ9</accession>
<dbReference type="InterPro" id="IPR006840">
    <property type="entry name" value="ChaC"/>
</dbReference>
<dbReference type="STRING" id="857566.A0A1E3PDZ9"/>
<keyword evidence="2" id="KW-0456">Lyase</keyword>
<dbReference type="GO" id="GO:0061928">
    <property type="term" value="F:glutathione specific gamma-glutamylcyclotransferase activity"/>
    <property type="evidence" value="ECO:0007669"/>
    <property type="project" value="UniProtKB-EC"/>
</dbReference>
<dbReference type="EMBL" id="KV454414">
    <property type="protein sequence ID" value="ODQ63598.1"/>
    <property type="molecule type" value="Genomic_DNA"/>
</dbReference>
<proteinExistence type="predicted"/>
<dbReference type="InterPro" id="IPR013024">
    <property type="entry name" value="GGCT-like"/>
</dbReference>
<dbReference type="GO" id="GO:0005737">
    <property type="term" value="C:cytoplasm"/>
    <property type="evidence" value="ECO:0007669"/>
    <property type="project" value="TreeGrafter"/>
</dbReference>
<dbReference type="AlphaFoldDB" id="A0A1E3PDZ9"/>
<organism evidence="3 4">
    <name type="scientific">Nadsonia fulvescens var. elongata DSM 6958</name>
    <dbReference type="NCBI Taxonomy" id="857566"/>
    <lineage>
        <taxon>Eukaryota</taxon>
        <taxon>Fungi</taxon>
        <taxon>Dikarya</taxon>
        <taxon>Ascomycota</taxon>
        <taxon>Saccharomycotina</taxon>
        <taxon>Dipodascomycetes</taxon>
        <taxon>Dipodascales</taxon>
        <taxon>Dipodascales incertae sedis</taxon>
        <taxon>Nadsonia</taxon>
    </lineage>
</organism>
<gene>
    <name evidence="3" type="ORF">NADFUDRAFT_28308</name>
</gene>
<keyword evidence="4" id="KW-1185">Reference proteome</keyword>
<dbReference type="Pfam" id="PF04752">
    <property type="entry name" value="ChaC"/>
    <property type="match status" value="1"/>
</dbReference>
<dbReference type="PANTHER" id="PTHR12192:SF2">
    <property type="entry name" value="GLUTATHIONE-SPECIFIC GAMMA-GLUTAMYLCYCLOTRANSFERASE 2"/>
    <property type="match status" value="1"/>
</dbReference>
<reference evidence="3 4" key="1">
    <citation type="journal article" date="2016" name="Proc. Natl. Acad. Sci. U.S.A.">
        <title>Comparative genomics of biotechnologically important yeasts.</title>
        <authorList>
            <person name="Riley R."/>
            <person name="Haridas S."/>
            <person name="Wolfe K.H."/>
            <person name="Lopes M.R."/>
            <person name="Hittinger C.T."/>
            <person name="Goeker M."/>
            <person name="Salamov A.A."/>
            <person name="Wisecaver J.H."/>
            <person name="Long T.M."/>
            <person name="Calvey C.H."/>
            <person name="Aerts A.L."/>
            <person name="Barry K.W."/>
            <person name="Choi C."/>
            <person name="Clum A."/>
            <person name="Coughlan A.Y."/>
            <person name="Deshpande S."/>
            <person name="Douglass A.P."/>
            <person name="Hanson S.J."/>
            <person name="Klenk H.-P."/>
            <person name="LaButti K.M."/>
            <person name="Lapidus A."/>
            <person name="Lindquist E.A."/>
            <person name="Lipzen A.M."/>
            <person name="Meier-Kolthoff J.P."/>
            <person name="Ohm R.A."/>
            <person name="Otillar R.P."/>
            <person name="Pangilinan J.L."/>
            <person name="Peng Y."/>
            <person name="Rokas A."/>
            <person name="Rosa C.A."/>
            <person name="Scheuner C."/>
            <person name="Sibirny A.A."/>
            <person name="Slot J.C."/>
            <person name="Stielow J.B."/>
            <person name="Sun H."/>
            <person name="Kurtzman C.P."/>
            <person name="Blackwell M."/>
            <person name="Grigoriev I.V."/>
            <person name="Jeffries T.W."/>
        </authorList>
    </citation>
    <scope>NUCLEOTIDE SEQUENCE [LARGE SCALE GENOMIC DNA]</scope>
    <source>
        <strain evidence="3 4">DSM 6958</strain>
    </source>
</reference>
<evidence type="ECO:0000313" key="3">
    <source>
        <dbReference type="EMBL" id="ODQ63598.1"/>
    </source>
</evidence>
<dbReference type="EC" id="4.3.2.7" evidence="1"/>
<evidence type="ECO:0000256" key="2">
    <source>
        <dbReference type="ARBA" id="ARBA00023239"/>
    </source>
</evidence>